<dbReference type="SUPFAM" id="SSF50494">
    <property type="entry name" value="Trypsin-like serine proteases"/>
    <property type="match status" value="1"/>
</dbReference>
<dbReference type="HOGENOM" id="CLU_036009_0_0_1"/>
<proteinExistence type="predicted"/>
<dbReference type="AlphaFoldDB" id="A0A0C3DZE0"/>
<keyword evidence="2" id="KW-1185">Reference proteome</keyword>
<dbReference type="InParanoid" id="A0A0C3DZE0"/>
<dbReference type="Proteomes" id="UP000054321">
    <property type="component" value="Unassembled WGS sequence"/>
</dbReference>
<dbReference type="InterPro" id="IPR009003">
    <property type="entry name" value="Peptidase_S1_PA"/>
</dbReference>
<evidence type="ECO:0000313" key="1">
    <source>
        <dbReference type="EMBL" id="KIN07468.1"/>
    </source>
</evidence>
<reference evidence="1 2" key="1">
    <citation type="submission" date="2014-04" db="EMBL/GenBank/DDBJ databases">
        <authorList>
            <consortium name="DOE Joint Genome Institute"/>
            <person name="Kuo A."/>
            <person name="Martino E."/>
            <person name="Perotto S."/>
            <person name="Kohler A."/>
            <person name="Nagy L.G."/>
            <person name="Floudas D."/>
            <person name="Copeland A."/>
            <person name="Barry K.W."/>
            <person name="Cichocki N."/>
            <person name="Veneault-Fourrey C."/>
            <person name="LaButti K."/>
            <person name="Lindquist E.A."/>
            <person name="Lipzen A."/>
            <person name="Lundell T."/>
            <person name="Morin E."/>
            <person name="Murat C."/>
            <person name="Sun H."/>
            <person name="Tunlid A."/>
            <person name="Henrissat B."/>
            <person name="Grigoriev I.V."/>
            <person name="Hibbett D.S."/>
            <person name="Martin F."/>
            <person name="Nordberg H.P."/>
            <person name="Cantor M.N."/>
            <person name="Hua S.X."/>
        </authorList>
    </citation>
    <scope>NUCLEOTIDE SEQUENCE [LARGE SCALE GENOMIC DNA]</scope>
    <source>
        <strain evidence="1 2">Zn</strain>
    </source>
</reference>
<name>A0A0C3DZE0_OIDMZ</name>
<sequence>MGIRALSRKYVPSSTSSEEYDPETGVCSVDFYFAAKDPFRVAPGNKIPVPWPYASRRASDRAVEIADTLRSDYMKVLSDFGIKPRDTYVRALFADYEQPRDTLVINTHDEDPQSWKEAATVIQGMLDDTIRRQAHGFKISVEIRNDTKMYADVSSTIKHNSLAHQACMQVEQAVFEQVTKSCPGQWRVISYHMRGPPAWETGDQKPTIMVRIAPGAKSFWSFIESQIIAVVESVDSLDIKLHVEILPGFAIPSGSQEVSPSTPLVLRNLPETPVNGSSIGARGAEQAGTLGVWVDFHAAGSVEKQRCFLTCHHVISPGDPANKSFNDQFGIGLYGQQVETPIKIDYPAPSDATATKQLLQKEIALGNDEDGQKAQTINIIDKHVSAGGIGFVIHASGNKDRNKDDRRMDWALVRTHGSSSSQCNKPPAATFSPWQLFNGKLEYKVNTGEVIFKSGSLVKGDWVAQVGRYRVRAGEVNAMEAYIHWDNGLISKEIVIEELERGQSFAEPGDSGAMVINLKKEWVGMLHGRASQENFGFVTPTMELMDDIKAKTGGSISLA</sequence>
<gene>
    <name evidence="1" type="ORF">OIDMADRAFT_174437</name>
</gene>
<accession>A0A0C3DZE0</accession>
<protein>
    <recommendedName>
        <fullName evidence="3">Peptidase S1 domain-containing protein</fullName>
    </recommendedName>
</protein>
<evidence type="ECO:0008006" key="3">
    <source>
        <dbReference type="Google" id="ProtNLM"/>
    </source>
</evidence>
<organism evidence="1 2">
    <name type="scientific">Oidiodendron maius (strain Zn)</name>
    <dbReference type="NCBI Taxonomy" id="913774"/>
    <lineage>
        <taxon>Eukaryota</taxon>
        <taxon>Fungi</taxon>
        <taxon>Dikarya</taxon>
        <taxon>Ascomycota</taxon>
        <taxon>Pezizomycotina</taxon>
        <taxon>Leotiomycetes</taxon>
        <taxon>Leotiomycetes incertae sedis</taxon>
        <taxon>Myxotrichaceae</taxon>
        <taxon>Oidiodendron</taxon>
    </lineage>
</organism>
<dbReference type="EMBL" id="KN832870">
    <property type="protein sequence ID" value="KIN07468.1"/>
    <property type="molecule type" value="Genomic_DNA"/>
</dbReference>
<evidence type="ECO:0000313" key="2">
    <source>
        <dbReference type="Proteomes" id="UP000054321"/>
    </source>
</evidence>
<dbReference type="OrthoDB" id="5424209at2759"/>
<reference evidence="2" key="2">
    <citation type="submission" date="2015-01" db="EMBL/GenBank/DDBJ databases">
        <title>Evolutionary Origins and Diversification of the Mycorrhizal Mutualists.</title>
        <authorList>
            <consortium name="DOE Joint Genome Institute"/>
            <consortium name="Mycorrhizal Genomics Consortium"/>
            <person name="Kohler A."/>
            <person name="Kuo A."/>
            <person name="Nagy L.G."/>
            <person name="Floudas D."/>
            <person name="Copeland A."/>
            <person name="Barry K.W."/>
            <person name="Cichocki N."/>
            <person name="Veneault-Fourrey C."/>
            <person name="LaButti K."/>
            <person name="Lindquist E.A."/>
            <person name="Lipzen A."/>
            <person name="Lundell T."/>
            <person name="Morin E."/>
            <person name="Murat C."/>
            <person name="Riley R."/>
            <person name="Ohm R."/>
            <person name="Sun H."/>
            <person name="Tunlid A."/>
            <person name="Henrissat B."/>
            <person name="Grigoriev I.V."/>
            <person name="Hibbett D.S."/>
            <person name="Martin F."/>
        </authorList>
    </citation>
    <scope>NUCLEOTIDE SEQUENCE [LARGE SCALE GENOMIC DNA]</scope>
    <source>
        <strain evidence="2">Zn</strain>
    </source>
</reference>